<name>A0A5N5P5S3_PANHP</name>
<feature type="transmembrane region" description="Helical" evidence="11">
    <location>
        <begin position="117"/>
        <end position="138"/>
    </location>
</feature>
<keyword evidence="9" id="KW-0539">Nucleus</keyword>
<evidence type="ECO:0000256" key="5">
    <source>
        <dbReference type="ARBA" id="ARBA00022824"/>
    </source>
</evidence>
<evidence type="ECO:0000256" key="8">
    <source>
        <dbReference type="ARBA" id="ARBA00023180"/>
    </source>
</evidence>
<organism evidence="12 13">
    <name type="scientific">Pangasianodon hypophthalmus</name>
    <name type="common">Striped catfish</name>
    <name type="synonym">Helicophagus hypophthalmus</name>
    <dbReference type="NCBI Taxonomy" id="310915"/>
    <lineage>
        <taxon>Eukaryota</taxon>
        <taxon>Metazoa</taxon>
        <taxon>Chordata</taxon>
        <taxon>Craniata</taxon>
        <taxon>Vertebrata</taxon>
        <taxon>Euteleostomi</taxon>
        <taxon>Actinopterygii</taxon>
        <taxon>Neopterygii</taxon>
        <taxon>Teleostei</taxon>
        <taxon>Ostariophysi</taxon>
        <taxon>Siluriformes</taxon>
        <taxon>Pangasiidae</taxon>
        <taxon>Pangasianodon</taxon>
    </lineage>
</organism>
<keyword evidence="7 11" id="KW-0472">Membrane</keyword>
<keyword evidence="13" id="KW-1185">Reference proteome</keyword>
<reference evidence="12 13" key="1">
    <citation type="submission" date="2019-06" db="EMBL/GenBank/DDBJ databases">
        <title>A chromosome-scale genome assembly of the striped catfish, Pangasianodon hypophthalmus.</title>
        <authorList>
            <person name="Wen M."/>
            <person name="Zahm M."/>
            <person name="Roques C."/>
            <person name="Cabau C."/>
            <person name="Klopp C."/>
            <person name="Donnadieu C."/>
            <person name="Jouanno E."/>
            <person name="Avarre J.-C."/>
            <person name="Campet M."/>
            <person name="Ha T.T.T."/>
            <person name="Dugue R."/>
            <person name="Lampietro C."/>
            <person name="Louis A."/>
            <person name="Herpin A."/>
            <person name="Echchiki A."/>
            <person name="Berthelot C."/>
            <person name="Parey E."/>
            <person name="Roest-Crollius H."/>
            <person name="Braasch I."/>
            <person name="Postlethwait J."/>
            <person name="Bobe J."/>
            <person name="Montfort J."/>
            <person name="Bouchez O."/>
            <person name="Begum T."/>
            <person name="Schartl M."/>
            <person name="Guiguen Y."/>
        </authorList>
    </citation>
    <scope>NUCLEOTIDE SEQUENCE [LARGE SCALE GENOMIC DNA]</scope>
    <source>
        <strain evidence="12 13">Indonesia</strain>
        <tissue evidence="12">Blood</tissue>
    </source>
</reference>
<keyword evidence="8" id="KW-0325">Glycoprotein</keyword>
<evidence type="ECO:0000256" key="1">
    <source>
        <dbReference type="ARBA" id="ARBA00004259"/>
    </source>
</evidence>
<evidence type="ECO:0000313" key="12">
    <source>
        <dbReference type="EMBL" id="KAB5574952.1"/>
    </source>
</evidence>
<keyword evidence="5" id="KW-0256">Endoplasmic reticulum</keyword>
<accession>A0A5N5P5S3</accession>
<dbReference type="OrthoDB" id="13807at2759"/>
<comment type="caution">
    <text evidence="12">The sequence shown here is derived from an EMBL/GenBank/DDBJ whole genome shotgun (WGS) entry which is preliminary data.</text>
</comment>
<comment type="subcellular location">
    <subcellularLocation>
        <location evidence="2">Endoplasmic reticulum membrane</location>
        <topology evidence="2">Multi-pass membrane protein</topology>
    </subcellularLocation>
    <subcellularLocation>
        <location evidence="1">Nucleus envelope</location>
    </subcellularLocation>
</comment>
<keyword evidence="4 11" id="KW-0812">Transmembrane</keyword>
<dbReference type="Proteomes" id="UP000327468">
    <property type="component" value="Chromosome 6"/>
</dbReference>
<evidence type="ECO:0000256" key="10">
    <source>
        <dbReference type="ARBA" id="ARBA00040097"/>
    </source>
</evidence>
<dbReference type="GO" id="GO:0071786">
    <property type="term" value="P:endoplasmic reticulum tubular network organization"/>
    <property type="evidence" value="ECO:0007669"/>
    <property type="project" value="TreeGrafter"/>
</dbReference>
<keyword evidence="6 11" id="KW-1133">Transmembrane helix</keyword>
<dbReference type="EMBL" id="VFJC01000007">
    <property type="protein sequence ID" value="KAB5574952.1"/>
    <property type="molecule type" value="Genomic_DNA"/>
</dbReference>
<gene>
    <name evidence="12" type="ORF">PHYPO_G00215000</name>
</gene>
<feature type="transmembrane region" description="Helical" evidence="11">
    <location>
        <begin position="42"/>
        <end position="66"/>
    </location>
</feature>
<comment type="similarity">
    <text evidence="3">Belongs to the TMEM170 family.</text>
</comment>
<evidence type="ECO:0000313" key="13">
    <source>
        <dbReference type="Proteomes" id="UP000327468"/>
    </source>
</evidence>
<feature type="transmembrane region" description="Helical" evidence="11">
    <location>
        <begin position="78"/>
        <end position="105"/>
    </location>
</feature>
<dbReference type="GO" id="GO:0005789">
    <property type="term" value="C:endoplasmic reticulum membrane"/>
    <property type="evidence" value="ECO:0007669"/>
    <property type="project" value="UniProtKB-SubCell"/>
</dbReference>
<dbReference type="PANTHER" id="PTHR22779">
    <property type="entry name" value="SD17342P"/>
    <property type="match status" value="1"/>
</dbReference>
<evidence type="ECO:0000256" key="9">
    <source>
        <dbReference type="ARBA" id="ARBA00023242"/>
    </source>
</evidence>
<dbReference type="InterPro" id="IPR019334">
    <property type="entry name" value="TMEM170A/B/YPR153W-like"/>
</dbReference>
<evidence type="ECO:0000256" key="7">
    <source>
        <dbReference type="ARBA" id="ARBA00023136"/>
    </source>
</evidence>
<evidence type="ECO:0000256" key="2">
    <source>
        <dbReference type="ARBA" id="ARBA00004477"/>
    </source>
</evidence>
<dbReference type="PANTHER" id="PTHR22779:SF2">
    <property type="entry name" value="TRANSMEMBRANE PROTEIN 170A"/>
    <property type="match status" value="1"/>
</dbReference>
<protein>
    <recommendedName>
        <fullName evidence="10">Transmembrane protein 170A</fullName>
    </recommendedName>
</protein>
<evidence type="ECO:0000256" key="11">
    <source>
        <dbReference type="SAM" id="Phobius"/>
    </source>
</evidence>
<sequence>MQGDYNLPEIGFVQQILSLNLVPRKNATCGRNDTSLCDFSEMWYGVFLWAGVSSLVFHLPAALLALATLRGHKIARFFPLAIMLMAIIGPLLGGVLTSAAIAGVYMAAGKRMISLEAFVFGVGQSFCVLVISFLRVLATL</sequence>
<proteinExistence type="inferred from homology"/>
<dbReference type="AlphaFoldDB" id="A0A5N5P5S3"/>
<evidence type="ECO:0000256" key="4">
    <source>
        <dbReference type="ARBA" id="ARBA00022692"/>
    </source>
</evidence>
<dbReference type="GO" id="GO:0005635">
    <property type="term" value="C:nuclear envelope"/>
    <property type="evidence" value="ECO:0007669"/>
    <property type="project" value="UniProtKB-SubCell"/>
</dbReference>
<evidence type="ECO:0000256" key="3">
    <source>
        <dbReference type="ARBA" id="ARBA00006325"/>
    </source>
</evidence>
<evidence type="ECO:0000256" key="6">
    <source>
        <dbReference type="ARBA" id="ARBA00022989"/>
    </source>
</evidence>
<dbReference type="Pfam" id="PF10190">
    <property type="entry name" value="Tmemb_170"/>
    <property type="match status" value="1"/>
</dbReference>